<feature type="transmembrane region" description="Helical" evidence="1">
    <location>
        <begin position="29"/>
        <end position="49"/>
    </location>
</feature>
<dbReference type="InterPro" id="IPR009844">
    <property type="entry name" value="DUF1404"/>
</dbReference>
<accession>A0A2U9IST1</accession>
<proteinExistence type="predicted"/>
<dbReference type="Pfam" id="PF07185">
    <property type="entry name" value="DUF1404"/>
    <property type="match status" value="1"/>
</dbReference>
<feature type="transmembrane region" description="Helical" evidence="1">
    <location>
        <begin position="56"/>
        <end position="75"/>
    </location>
</feature>
<evidence type="ECO:0000256" key="1">
    <source>
        <dbReference type="SAM" id="Phobius"/>
    </source>
</evidence>
<evidence type="ECO:0000313" key="2">
    <source>
        <dbReference type="EMBL" id="AWR99110.1"/>
    </source>
</evidence>
<gene>
    <name evidence="2" type="ORF">DFR87_04700</name>
</gene>
<evidence type="ECO:0000313" key="3">
    <source>
        <dbReference type="Proteomes" id="UP000247586"/>
    </source>
</evidence>
<reference evidence="3" key="2">
    <citation type="submission" date="2020-03" db="EMBL/GenBank/DDBJ databases">
        <title>Complete Genome Sequences of Extremely Thermoacidophilic, Metal-Mobilizing Type-Strain Members of the Archaeal Family Sulfolobaceae: Acidianus brierleyi DSM-1651T, Acidianus sulfidivorans DSM-18786T, Metallosphaera hakonensis DSM-7519T, and Metallosphaera prunae DSM-10039T.</title>
        <authorList>
            <person name="Counts J.A."/>
            <person name="Kelly R.M."/>
        </authorList>
    </citation>
    <scope>NUCLEOTIDE SEQUENCE [LARGE SCALE GENOMIC DNA]</scope>
    <source>
        <strain evidence="3">HO1-1</strain>
    </source>
</reference>
<dbReference type="OrthoDB" id="43884at2157"/>
<organism evidence="2 3">
    <name type="scientific">Metallosphaera hakonensis JCM 8857 = DSM 7519</name>
    <dbReference type="NCBI Taxonomy" id="1293036"/>
    <lineage>
        <taxon>Archaea</taxon>
        <taxon>Thermoproteota</taxon>
        <taxon>Thermoprotei</taxon>
        <taxon>Sulfolobales</taxon>
        <taxon>Sulfolobaceae</taxon>
        <taxon>Metallosphaera</taxon>
    </lineage>
</organism>
<protein>
    <submittedName>
        <fullName evidence="2">DUF1404 domain-containing protein</fullName>
    </submittedName>
</protein>
<keyword evidence="1" id="KW-0812">Transmembrane</keyword>
<keyword evidence="1" id="KW-0472">Membrane</keyword>
<dbReference type="EMBL" id="CP029287">
    <property type="protein sequence ID" value="AWR99110.1"/>
    <property type="molecule type" value="Genomic_DNA"/>
</dbReference>
<dbReference type="AlphaFoldDB" id="A0A2U9IST1"/>
<dbReference type="Proteomes" id="UP000247586">
    <property type="component" value="Chromosome"/>
</dbReference>
<dbReference type="KEGG" id="mhk:DFR87_04700"/>
<feature type="transmembrane region" description="Helical" evidence="1">
    <location>
        <begin position="81"/>
        <end position="104"/>
    </location>
</feature>
<name>A0A2U9IST1_9CREN</name>
<reference evidence="3" key="3">
    <citation type="submission" date="2020-03" db="EMBL/GenBank/DDBJ databases">
        <title>Sequencing and Assembly of Multiple Reported Metal-Biooxidizing Members of the Extremely Thermoacidophilic Archaeal Family Sulfolobaceae.</title>
        <authorList>
            <person name="Counts J.A."/>
            <person name="Kelly R.M."/>
        </authorList>
    </citation>
    <scope>NUCLEOTIDE SEQUENCE [LARGE SCALE GENOMIC DNA]</scope>
    <source>
        <strain evidence="3">HO1-1</strain>
    </source>
</reference>
<keyword evidence="3" id="KW-1185">Reference proteome</keyword>
<reference evidence="2 3" key="1">
    <citation type="submission" date="2018-05" db="EMBL/GenBank/DDBJ databases">
        <title>Complete Genome Sequences of Extremely Thermoacidophilic, Metal-Mobilizing Type-Strain Members of the Archaeal Family Sulfolobaceae: Acidianus brierleyi DSM-1651T, Acidianus sulfidivorans DSM-18786T, Metallosphaera hakonensis DSM-7519T, and Metallosphaera prunae DSM-10039T.</title>
        <authorList>
            <person name="Counts J.A."/>
            <person name="Kelly R.M."/>
        </authorList>
    </citation>
    <scope>NUCLEOTIDE SEQUENCE [LARGE SCALE GENOMIC DNA]</scope>
    <source>
        <strain evidence="2 3">HO1-1</strain>
    </source>
</reference>
<keyword evidence="1" id="KW-1133">Transmembrane helix</keyword>
<feature type="transmembrane region" description="Helical" evidence="1">
    <location>
        <begin position="111"/>
        <end position="130"/>
    </location>
</feature>
<sequence>MKGRQLLFSLILIIVSVNPFTEKLEFSSPVIYMLSHYALVSSGFILGHAILKTKWYFMPVGLTPIAFWHLPLPFALGATYIGLRIVLEITIFLGGFLAGSSIWALPQWGKISLFILYMIGDTALSILFIVESPLYSNRLYPFSPYPPSSLPLAGIAMIVVMNLILATVIYVMFKNLLRGL</sequence>
<dbReference type="RefSeq" id="WP_054836686.1">
    <property type="nucleotide sequence ID" value="NZ_BBBA01000008.1"/>
</dbReference>
<feature type="transmembrane region" description="Helical" evidence="1">
    <location>
        <begin position="150"/>
        <end position="173"/>
    </location>
</feature>
<dbReference type="GeneID" id="36834616"/>